<organism evidence="2 3">
    <name type="scientific">Geomonas silvestris</name>
    <dbReference type="NCBI Taxonomy" id="2740184"/>
    <lineage>
        <taxon>Bacteria</taxon>
        <taxon>Pseudomonadati</taxon>
        <taxon>Thermodesulfobacteriota</taxon>
        <taxon>Desulfuromonadia</taxon>
        <taxon>Geobacterales</taxon>
        <taxon>Geobacteraceae</taxon>
        <taxon>Geomonas</taxon>
    </lineage>
</organism>
<evidence type="ECO:0000256" key="1">
    <source>
        <dbReference type="SAM" id="MobiDB-lite"/>
    </source>
</evidence>
<sequence>MAAKAAAVRHNLTGADAARQGGKAKGEGLHYDGAQPETARGTGAAGSGVPCRLSATRGPEPGGA</sequence>
<accession>A0A6V8ME35</accession>
<dbReference type="Proteomes" id="UP000556026">
    <property type="component" value="Unassembled WGS sequence"/>
</dbReference>
<comment type="caution">
    <text evidence="2">The sequence shown here is derived from an EMBL/GenBank/DDBJ whole genome shotgun (WGS) entry which is preliminary data.</text>
</comment>
<dbReference type="EMBL" id="BLXX01000001">
    <property type="protein sequence ID" value="GFO58245.1"/>
    <property type="molecule type" value="Genomic_DNA"/>
</dbReference>
<evidence type="ECO:0000313" key="2">
    <source>
        <dbReference type="EMBL" id="GFO58245.1"/>
    </source>
</evidence>
<evidence type="ECO:0000313" key="3">
    <source>
        <dbReference type="Proteomes" id="UP000556026"/>
    </source>
</evidence>
<proteinExistence type="predicted"/>
<feature type="region of interest" description="Disordered" evidence="1">
    <location>
        <begin position="1"/>
        <end position="64"/>
    </location>
</feature>
<dbReference type="AlphaFoldDB" id="A0A6V8ME35"/>
<keyword evidence="3" id="KW-1185">Reference proteome</keyword>
<name>A0A6V8ME35_9BACT</name>
<reference evidence="3" key="1">
    <citation type="submission" date="2020-06" db="EMBL/GenBank/DDBJ databases">
        <title>Draft genomic sequence of Geomonas sp. Red330.</title>
        <authorList>
            <person name="Itoh H."/>
            <person name="Zhenxing X."/>
            <person name="Ushijima N."/>
            <person name="Masuda Y."/>
            <person name="Shiratori Y."/>
            <person name="Senoo K."/>
        </authorList>
    </citation>
    <scope>NUCLEOTIDE SEQUENCE [LARGE SCALE GENOMIC DNA]</scope>
    <source>
        <strain evidence="3">Red330</strain>
    </source>
</reference>
<protein>
    <submittedName>
        <fullName evidence="2">Uncharacterized protein</fullName>
    </submittedName>
</protein>
<gene>
    <name evidence="2" type="ORF">GMST_05700</name>
</gene>